<dbReference type="SUPFAM" id="SSF54001">
    <property type="entry name" value="Cysteine proteinases"/>
    <property type="match status" value="1"/>
</dbReference>
<keyword evidence="2" id="KW-0812">Transmembrane</keyword>
<evidence type="ECO:0000256" key="1">
    <source>
        <dbReference type="SAM" id="MobiDB-lite"/>
    </source>
</evidence>
<keyword evidence="5" id="KW-1185">Reference proteome</keyword>
<dbReference type="PANTHER" id="PTHR42736">
    <property type="entry name" value="PROTEIN-GLUTAMINE GAMMA-GLUTAMYLTRANSFERASE"/>
    <property type="match status" value="1"/>
</dbReference>
<reference evidence="4 5" key="1">
    <citation type="submission" date="2021-03" db="EMBL/GenBank/DDBJ databases">
        <title>Sequencing the genomes of 1000 actinobacteria strains.</title>
        <authorList>
            <person name="Klenk H.-P."/>
        </authorList>
    </citation>
    <scope>NUCLEOTIDE SEQUENCE [LARGE SCALE GENOMIC DNA]</scope>
    <source>
        <strain evidence="4 5">DSM 46670</strain>
    </source>
</reference>
<keyword evidence="2" id="KW-0472">Membrane</keyword>
<feature type="compositionally biased region" description="Polar residues" evidence="1">
    <location>
        <begin position="526"/>
        <end position="547"/>
    </location>
</feature>
<feature type="transmembrane region" description="Helical" evidence="2">
    <location>
        <begin position="165"/>
        <end position="183"/>
    </location>
</feature>
<feature type="transmembrane region" description="Helical" evidence="2">
    <location>
        <begin position="116"/>
        <end position="136"/>
    </location>
</feature>
<proteinExistence type="predicted"/>
<feature type="region of interest" description="Disordered" evidence="1">
    <location>
        <begin position="526"/>
        <end position="570"/>
    </location>
</feature>
<dbReference type="Proteomes" id="UP001519332">
    <property type="component" value="Unassembled WGS sequence"/>
</dbReference>
<feature type="transmembrane region" description="Helical" evidence="2">
    <location>
        <begin position="5"/>
        <end position="26"/>
    </location>
</feature>
<dbReference type="InterPro" id="IPR002931">
    <property type="entry name" value="Transglutaminase-like"/>
</dbReference>
<dbReference type="InterPro" id="IPR025403">
    <property type="entry name" value="TgpA-like_C"/>
</dbReference>
<dbReference type="SMART" id="SM00460">
    <property type="entry name" value="TGc"/>
    <property type="match status" value="1"/>
</dbReference>
<feature type="domain" description="Transglutaminase-like" evidence="3">
    <location>
        <begin position="457"/>
        <end position="526"/>
    </location>
</feature>
<organism evidence="4 5">
    <name type="scientific">Kibdelosporangium banguiense</name>
    <dbReference type="NCBI Taxonomy" id="1365924"/>
    <lineage>
        <taxon>Bacteria</taxon>
        <taxon>Bacillati</taxon>
        <taxon>Actinomycetota</taxon>
        <taxon>Actinomycetes</taxon>
        <taxon>Pseudonocardiales</taxon>
        <taxon>Pseudonocardiaceae</taxon>
        <taxon>Kibdelosporangium</taxon>
    </lineage>
</organism>
<feature type="transmembrane region" description="Helical" evidence="2">
    <location>
        <begin position="195"/>
        <end position="216"/>
    </location>
</feature>
<evidence type="ECO:0000313" key="5">
    <source>
        <dbReference type="Proteomes" id="UP001519332"/>
    </source>
</evidence>
<dbReference type="RefSeq" id="WP_209636532.1">
    <property type="nucleotide sequence ID" value="NZ_JAGINW010000001.1"/>
</dbReference>
<dbReference type="Pfam" id="PF01841">
    <property type="entry name" value="Transglut_core"/>
    <property type="match status" value="1"/>
</dbReference>
<dbReference type="PANTHER" id="PTHR42736:SF1">
    <property type="entry name" value="PROTEIN-GLUTAMINE GAMMA-GLUTAMYLTRANSFERASE"/>
    <property type="match status" value="1"/>
</dbReference>
<evidence type="ECO:0000256" key="2">
    <source>
        <dbReference type="SAM" id="Phobius"/>
    </source>
</evidence>
<feature type="transmembrane region" description="Helical" evidence="2">
    <location>
        <begin position="580"/>
        <end position="600"/>
    </location>
</feature>
<feature type="transmembrane region" description="Helical" evidence="2">
    <location>
        <begin position="32"/>
        <end position="50"/>
    </location>
</feature>
<gene>
    <name evidence="4" type="ORF">JOF56_001967</name>
</gene>
<dbReference type="InterPro" id="IPR021878">
    <property type="entry name" value="TgpA_N"/>
</dbReference>
<comment type="caution">
    <text evidence="4">The sequence shown here is derived from an EMBL/GenBank/DDBJ whole genome shotgun (WGS) entry which is preliminary data.</text>
</comment>
<sequence>MTRRVLIEVAGSAVATLGACLLYGQFFVSNGYLLPLGIASVGGALVGAVARGWSLARTLLVVSVGFLLLATYGVFTETVAYGAPTRATATEIVWGVIGGWARMLTVGLPADVRGDLLITPVLVAWLAAFASATLAVRTRSVLAPAAPPLVAFVIALLFVGNRLGVQVTPTMVFLGGVLLLILLRTNRIETGTAHATRSGLAFGVPVVAAIVGLGILGGQLLPLASGDDRFDPRDLHTLPVSIADTLTPLAGLKSQLREQPPRRLFTIEPSDPSADRVTVAALDNYDGTLWTSTDQYVIAGRQLAATSTTAKTRSVSAHIEIDSLSGPYLPVVGRPSRLEKTDDTNEIGFSLGSGVLATTAASPRGLRYTVTGEISARDDGLPLALPSATSEFLHYTDLPNSVPTRLRELAREITADQPTPYGKLVTIERYLRNLPYSINSDPGHSVGALNRLLIGAEPRDRTGYAEQHAAAFAVLARAIGFPARVVVGYRLPPNVGGIHPVTTSDAHAWAEVAFDGYGWVTFEPTDATQTSTEPRTRSDSPVTGPQQLNPPPGAPPVVGPMPDARGQGSDGWAGVLRTTAFAAISLVSLSGVLALVIVAGKSRRRSRRRRGDSPSARVLGAWQEATDRLIERGVTSPISATADEAAAHAHEILGTAGDPVIRLAPLATTAVFAPGQLTDEDARQAWQLETALRRGLHPRRLSLRWLRARLDPRPLLAGRRNARLSRKSLRRLGAR</sequence>
<protein>
    <submittedName>
        <fullName evidence="4">Transglutaminase-like putative cysteine protease</fullName>
    </submittedName>
</protein>
<accession>A0ABS4TB14</accession>
<feature type="transmembrane region" description="Helical" evidence="2">
    <location>
        <begin position="141"/>
        <end position="159"/>
    </location>
</feature>
<dbReference type="EMBL" id="JAGINW010000001">
    <property type="protein sequence ID" value="MBP2321582.1"/>
    <property type="molecule type" value="Genomic_DNA"/>
</dbReference>
<feature type="transmembrane region" description="Helical" evidence="2">
    <location>
        <begin position="57"/>
        <end position="75"/>
    </location>
</feature>
<dbReference type="Pfam" id="PF11992">
    <property type="entry name" value="TgpA_N"/>
    <property type="match status" value="1"/>
</dbReference>
<evidence type="ECO:0000259" key="3">
    <source>
        <dbReference type="SMART" id="SM00460"/>
    </source>
</evidence>
<keyword evidence="2" id="KW-1133">Transmembrane helix</keyword>
<dbReference type="InterPro" id="IPR052901">
    <property type="entry name" value="Bact_TGase-like"/>
</dbReference>
<name>A0ABS4TB14_9PSEU</name>
<dbReference type="PROSITE" id="PS51257">
    <property type="entry name" value="PROKAR_LIPOPROTEIN"/>
    <property type="match status" value="1"/>
</dbReference>
<dbReference type="Pfam" id="PF13559">
    <property type="entry name" value="DUF4129"/>
    <property type="match status" value="1"/>
</dbReference>
<dbReference type="InterPro" id="IPR038765">
    <property type="entry name" value="Papain-like_cys_pep_sf"/>
</dbReference>
<dbReference type="Gene3D" id="3.10.620.30">
    <property type="match status" value="1"/>
</dbReference>
<feature type="compositionally biased region" description="Pro residues" evidence="1">
    <location>
        <begin position="548"/>
        <end position="559"/>
    </location>
</feature>
<evidence type="ECO:0000313" key="4">
    <source>
        <dbReference type="EMBL" id="MBP2321582.1"/>
    </source>
</evidence>